<evidence type="ECO:0000256" key="1">
    <source>
        <dbReference type="ARBA" id="ARBA00022908"/>
    </source>
</evidence>
<dbReference type="EMBL" id="NHOA01000060">
    <property type="protein sequence ID" value="PHQ38978.1"/>
    <property type="molecule type" value="Genomic_DNA"/>
</dbReference>
<keyword evidence="3" id="KW-0233">DNA recombination</keyword>
<dbReference type="AlphaFoldDB" id="A0A2G1WIZ8"/>
<dbReference type="PROSITE" id="PS51900">
    <property type="entry name" value="CB"/>
    <property type="match status" value="1"/>
</dbReference>
<dbReference type="SUPFAM" id="SSF56349">
    <property type="entry name" value="DNA breaking-rejoining enzymes"/>
    <property type="match status" value="1"/>
</dbReference>
<dbReference type="InterPro" id="IPR011010">
    <property type="entry name" value="DNA_brk_join_enz"/>
</dbReference>
<dbReference type="GO" id="GO:0015074">
    <property type="term" value="P:DNA integration"/>
    <property type="evidence" value="ECO:0007669"/>
    <property type="project" value="UniProtKB-KW"/>
</dbReference>
<evidence type="ECO:0000259" key="6">
    <source>
        <dbReference type="PROSITE" id="PS51900"/>
    </source>
</evidence>
<dbReference type="Gene3D" id="1.10.150.130">
    <property type="match status" value="1"/>
</dbReference>
<dbReference type="InterPro" id="IPR002104">
    <property type="entry name" value="Integrase_catalytic"/>
</dbReference>
<dbReference type="InterPro" id="IPR013762">
    <property type="entry name" value="Integrase-like_cat_sf"/>
</dbReference>
<dbReference type="InterPro" id="IPR010998">
    <property type="entry name" value="Integrase_recombinase_N"/>
</dbReference>
<evidence type="ECO:0000256" key="2">
    <source>
        <dbReference type="ARBA" id="ARBA00023125"/>
    </source>
</evidence>
<protein>
    <submittedName>
        <fullName evidence="7">Integrase</fullName>
    </submittedName>
</protein>
<feature type="domain" description="Tyr recombinase" evidence="5">
    <location>
        <begin position="176"/>
        <end position="364"/>
    </location>
</feature>
<keyword evidence="2 4" id="KW-0238">DNA-binding</keyword>
<dbReference type="GO" id="GO:0003677">
    <property type="term" value="F:DNA binding"/>
    <property type="evidence" value="ECO:0007669"/>
    <property type="project" value="UniProtKB-UniRule"/>
</dbReference>
<dbReference type="Pfam" id="PF00589">
    <property type="entry name" value="Phage_integrase"/>
    <property type="match status" value="1"/>
</dbReference>
<evidence type="ECO:0000313" key="7">
    <source>
        <dbReference type="EMBL" id="PHQ38978.1"/>
    </source>
</evidence>
<dbReference type="PANTHER" id="PTHR30349">
    <property type="entry name" value="PHAGE INTEGRASE-RELATED"/>
    <property type="match status" value="1"/>
</dbReference>
<proteinExistence type="predicted"/>
<dbReference type="OrthoDB" id="330648at2157"/>
<name>A0A2G1WIZ8_9EURY</name>
<evidence type="ECO:0000256" key="4">
    <source>
        <dbReference type="PROSITE-ProRule" id="PRU01248"/>
    </source>
</evidence>
<dbReference type="InterPro" id="IPR044068">
    <property type="entry name" value="CB"/>
</dbReference>
<keyword evidence="1" id="KW-0229">DNA integration</keyword>
<evidence type="ECO:0000259" key="5">
    <source>
        <dbReference type="PROSITE" id="PS51898"/>
    </source>
</evidence>
<evidence type="ECO:0000313" key="8">
    <source>
        <dbReference type="Proteomes" id="UP000222824"/>
    </source>
</evidence>
<dbReference type="InterPro" id="IPR050090">
    <property type="entry name" value="Tyrosine_recombinase_XerCD"/>
</dbReference>
<dbReference type="CDD" id="cd00397">
    <property type="entry name" value="DNA_BRE_C"/>
    <property type="match status" value="1"/>
</dbReference>
<reference evidence="7 8" key="1">
    <citation type="journal article" date="2014" name="Front. Microbiol.">
        <title>Population and genomic analysis of the genus Halorubrum.</title>
        <authorList>
            <person name="Fullmer M.S."/>
            <person name="Soucy S.M."/>
            <person name="Swithers K.S."/>
            <person name="Makkay A.M."/>
            <person name="Wheeler R."/>
            <person name="Ventosa A."/>
            <person name="Gogarten J.P."/>
            <person name="Papke R.T."/>
        </authorList>
    </citation>
    <scope>NUCLEOTIDE SEQUENCE [LARGE SCALE GENOMIC DNA]</scope>
    <source>
        <strain evidence="7 8">C49</strain>
    </source>
</reference>
<comment type="caution">
    <text evidence="7">The sequence shown here is derived from an EMBL/GenBank/DDBJ whole genome shotgun (WGS) entry which is preliminary data.</text>
</comment>
<dbReference type="Proteomes" id="UP000222824">
    <property type="component" value="Unassembled WGS sequence"/>
</dbReference>
<dbReference type="PROSITE" id="PS51898">
    <property type="entry name" value="TYR_RECOMBINASE"/>
    <property type="match status" value="1"/>
</dbReference>
<organism evidence="7 8">
    <name type="scientific">Halorubrum persicum</name>
    <dbReference type="NCBI Taxonomy" id="1383844"/>
    <lineage>
        <taxon>Archaea</taxon>
        <taxon>Methanobacteriati</taxon>
        <taxon>Methanobacteriota</taxon>
        <taxon>Stenosarchaea group</taxon>
        <taxon>Halobacteria</taxon>
        <taxon>Halobacteriales</taxon>
        <taxon>Haloferacaceae</taxon>
        <taxon>Halorubrum</taxon>
    </lineage>
</organism>
<evidence type="ECO:0000256" key="3">
    <source>
        <dbReference type="ARBA" id="ARBA00023172"/>
    </source>
</evidence>
<dbReference type="PANTHER" id="PTHR30349:SF41">
    <property type="entry name" value="INTEGRASE_RECOMBINASE PROTEIN MJ0367-RELATED"/>
    <property type="match status" value="1"/>
</dbReference>
<gene>
    <name evidence="7" type="ORF">DJ69_08510</name>
</gene>
<feature type="domain" description="Core-binding (CB)" evidence="6">
    <location>
        <begin position="30"/>
        <end position="122"/>
    </location>
</feature>
<dbReference type="Gene3D" id="1.10.443.10">
    <property type="entry name" value="Intergrase catalytic core"/>
    <property type="match status" value="1"/>
</dbReference>
<accession>A0A2G1WIZ8</accession>
<dbReference type="RefSeq" id="WP_099255232.1">
    <property type="nucleotide sequence ID" value="NZ_NHOA01000060.1"/>
</dbReference>
<dbReference type="GO" id="GO:0006310">
    <property type="term" value="P:DNA recombination"/>
    <property type="evidence" value="ECO:0007669"/>
    <property type="project" value="UniProtKB-KW"/>
</dbReference>
<sequence>MKSPEKVEGIVLIPGPSRDYLNERQLVAYKNHRKSLIKWLTRRGKAPDKLEGYADDTAEAYASILDKFHRWAWDRKDCYTLNLDHDDADAYLEERVMADEDYSSSYLHNIKLALKAYFRFRDDTDEWDPNLKVRSSSGVSQPRNFLSADERRRLREAALEYGSVPAYAALDPDERREWKRYLARRFSKPMNEVTRDDWGRANGFKYPSIIHTALDAGLRPIEVGRARTYWVDLENSVLRIPEEESSKNADNWTVSLREETTDYLARWLEERELYEKYDDTDRLWLTRHGNPYSGSSLRYVLDAVCEEAGIDRDLSWYAIRHSTGTYMAREEGLAAAQSQLRHKSINTTAKYDQAPVEDRRDALDKMG</sequence>
<keyword evidence="8" id="KW-1185">Reference proteome</keyword>